<dbReference type="Pfam" id="PF07103">
    <property type="entry name" value="DUF1365"/>
    <property type="match status" value="1"/>
</dbReference>
<protein>
    <recommendedName>
        <fullName evidence="3">DUF1365 domain-containing protein</fullName>
    </recommendedName>
</protein>
<gene>
    <name evidence="1" type="ORF">Fuma_00489</name>
</gene>
<dbReference type="AlphaFoldDB" id="A0A1P8WA18"/>
<dbReference type="OrthoDB" id="9778801at2"/>
<dbReference type="EMBL" id="CP017641">
    <property type="protein sequence ID" value="APZ90905.1"/>
    <property type="molecule type" value="Genomic_DNA"/>
</dbReference>
<dbReference type="RefSeq" id="WP_077022733.1">
    <property type="nucleotide sequence ID" value="NZ_CP017641.1"/>
</dbReference>
<keyword evidence="2" id="KW-1185">Reference proteome</keyword>
<dbReference type="InterPro" id="IPR010775">
    <property type="entry name" value="DUF1365"/>
</dbReference>
<evidence type="ECO:0008006" key="3">
    <source>
        <dbReference type="Google" id="ProtNLM"/>
    </source>
</evidence>
<organism evidence="1 2">
    <name type="scientific">Fuerstiella marisgermanici</name>
    <dbReference type="NCBI Taxonomy" id="1891926"/>
    <lineage>
        <taxon>Bacteria</taxon>
        <taxon>Pseudomonadati</taxon>
        <taxon>Planctomycetota</taxon>
        <taxon>Planctomycetia</taxon>
        <taxon>Planctomycetales</taxon>
        <taxon>Planctomycetaceae</taxon>
        <taxon>Fuerstiella</taxon>
    </lineage>
</organism>
<evidence type="ECO:0000313" key="2">
    <source>
        <dbReference type="Proteomes" id="UP000187735"/>
    </source>
</evidence>
<dbReference type="STRING" id="1891926.Fuma_00489"/>
<dbReference type="PANTHER" id="PTHR33973">
    <property type="entry name" value="OS07G0153300 PROTEIN"/>
    <property type="match status" value="1"/>
</dbReference>
<reference evidence="1 2" key="1">
    <citation type="journal article" date="2016" name="Front. Microbiol.">
        <title>Fuerstia marisgermanicae gen. nov., sp. nov., an Unusual Member of the Phylum Planctomycetes from the German Wadden Sea.</title>
        <authorList>
            <person name="Kohn T."/>
            <person name="Heuer A."/>
            <person name="Jogler M."/>
            <person name="Vollmers J."/>
            <person name="Boedeker C."/>
            <person name="Bunk B."/>
            <person name="Rast P."/>
            <person name="Borchert D."/>
            <person name="Glockner I."/>
            <person name="Freese H.M."/>
            <person name="Klenk H.P."/>
            <person name="Overmann J."/>
            <person name="Kaster A.K."/>
            <person name="Rohde M."/>
            <person name="Wiegand S."/>
            <person name="Jogler C."/>
        </authorList>
    </citation>
    <scope>NUCLEOTIDE SEQUENCE [LARGE SCALE GENOMIC DNA]</scope>
    <source>
        <strain evidence="1 2">NH11</strain>
    </source>
</reference>
<name>A0A1P8WA18_9PLAN</name>
<dbReference type="Proteomes" id="UP000187735">
    <property type="component" value="Chromosome"/>
</dbReference>
<sequence>MHSCIYEGTVRHRRFHEKHHEFQNRLFLMYLDLDELSTVFKGRWFWSTSRPALARFRRDQYLGEAEKSLPDCVRDLVQQKTGYRPEGPVRLLTSLRYFGYLINPVSFYFCYNGMGDHVEAIVAEVTNTPWGERHCYVIDSRSATDQTSTSNAIRATNAKQFHVSPFLSMGMTYHWTIRPPGDHLSIHVENRAESERAFDASLSLRRREITGLNLARALVRFPFMTGQIAASIYWQALRLWWKNVTFYPHPAKSLAADAMKTTQTIVGTGRSK</sequence>
<accession>A0A1P8WA18</accession>
<dbReference type="PANTHER" id="PTHR33973:SF4">
    <property type="entry name" value="OS07G0153300 PROTEIN"/>
    <property type="match status" value="1"/>
</dbReference>
<proteinExistence type="predicted"/>
<dbReference type="KEGG" id="fmr:Fuma_00489"/>
<evidence type="ECO:0000313" key="1">
    <source>
        <dbReference type="EMBL" id="APZ90905.1"/>
    </source>
</evidence>